<gene>
    <name evidence="2" type="ORF">BT96DRAFT_39777</name>
</gene>
<dbReference type="EMBL" id="ML770418">
    <property type="protein sequence ID" value="KAE9383541.1"/>
    <property type="molecule type" value="Genomic_DNA"/>
</dbReference>
<keyword evidence="3" id="KW-1185">Reference proteome</keyword>
<name>A0A6A4GDN9_9AGAR</name>
<reference evidence="2" key="1">
    <citation type="journal article" date="2019" name="Environ. Microbiol.">
        <title>Fungal ecological strategies reflected in gene transcription - a case study of two litter decomposers.</title>
        <authorList>
            <person name="Barbi F."/>
            <person name="Kohler A."/>
            <person name="Barry K."/>
            <person name="Baskaran P."/>
            <person name="Daum C."/>
            <person name="Fauchery L."/>
            <person name="Ihrmark K."/>
            <person name="Kuo A."/>
            <person name="LaButti K."/>
            <person name="Lipzen A."/>
            <person name="Morin E."/>
            <person name="Grigoriev I.V."/>
            <person name="Henrissat B."/>
            <person name="Lindahl B."/>
            <person name="Martin F."/>
        </authorList>
    </citation>
    <scope>NUCLEOTIDE SEQUENCE</scope>
    <source>
        <strain evidence="2">JB14</strain>
    </source>
</reference>
<keyword evidence="1" id="KW-0812">Transmembrane</keyword>
<accession>A0A6A4GDN9</accession>
<keyword evidence="1" id="KW-0472">Membrane</keyword>
<organism evidence="2 3">
    <name type="scientific">Gymnopus androsaceus JB14</name>
    <dbReference type="NCBI Taxonomy" id="1447944"/>
    <lineage>
        <taxon>Eukaryota</taxon>
        <taxon>Fungi</taxon>
        <taxon>Dikarya</taxon>
        <taxon>Basidiomycota</taxon>
        <taxon>Agaricomycotina</taxon>
        <taxon>Agaricomycetes</taxon>
        <taxon>Agaricomycetidae</taxon>
        <taxon>Agaricales</taxon>
        <taxon>Marasmiineae</taxon>
        <taxon>Omphalotaceae</taxon>
        <taxon>Gymnopus</taxon>
    </lineage>
</organism>
<evidence type="ECO:0000256" key="1">
    <source>
        <dbReference type="SAM" id="Phobius"/>
    </source>
</evidence>
<dbReference type="AlphaFoldDB" id="A0A6A4GDN9"/>
<proteinExistence type="predicted"/>
<feature type="transmembrane region" description="Helical" evidence="1">
    <location>
        <begin position="27"/>
        <end position="46"/>
    </location>
</feature>
<dbReference type="OrthoDB" id="2907833at2759"/>
<sequence>MYLSYLTMGIVLSTTWTYFSKFPNDKWRFKALVILCVSMCIAETIGSGRRRRPCTHLSLKPTDIFAGIWSYDWAVANYGIYTFSLLVSCTFPLTFFPLHVSLSPA</sequence>
<evidence type="ECO:0000313" key="2">
    <source>
        <dbReference type="EMBL" id="KAE9383541.1"/>
    </source>
</evidence>
<keyword evidence="1" id="KW-1133">Transmembrane helix</keyword>
<protein>
    <submittedName>
        <fullName evidence="2">Uncharacterized protein</fullName>
    </submittedName>
</protein>
<feature type="transmembrane region" description="Helical" evidence="1">
    <location>
        <begin position="78"/>
        <end position="100"/>
    </location>
</feature>
<dbReference type="Proteomes" id="UP000799118">
    <property type="component" value="Unassembled WGS sequence"/>
</dbReference>
<evidence type="ECO:0000313" key="3">
    <source>
        <dbReference type="Proteomes" id="UP000799118"/>
    </source>
</evidence>